<gene>
    <name evidence="2" type="ORF">G4177_06820</name>
</gene>
<dbReference type="RefSeq" id="WP_193347243.1">
    <property type="nucleotide sequence ID" value="NZ_CBCSIP010000003.1"/>
</dbReference>
<name>A0ABR9PJ10_9BACT</name>
<keyword evidence="1" id="KW-1133">Transmembrane helix</keyword>
<evidence type="ECO:0000313" key="3">
    <source>
        <dbReference type="Proteomes" id="UP001516472"/>
    </source>
</evidence>
<proteinExistence type="predicted"/>
<sequence length="52" mass="5635">MLPGTSKAWPSRPMRCSLSQAKKSGMRASVPVLQFELLAFHAVAMMGCVAVR</sequence>
<keyword evidence="1" id="KW-0472">Membrane</keyword>
<reference evidence="2 3" key="1">
    <citation type="submission" date="2020-02" db="EMBL/GenBank/DDBJ databases">
        <authorList>
            <person name="Babadi Z.K."/>
            <person name="Risdian C."/>
            <person name="Ebrahimipour G.H."/>
            <person name="Wink J."/>
        </authorList>
    </citation>
    <scope>NUCLEOTIDE SEQUENCE [LARGE SCALE GENOMIC DNA]</scope>
    <source>
        <strain evidence="2 3">ZKHCc1 1396</strain>
    </source>
</reference>
<keyword evidence="3" id="KW-1185">Reference proteome</keyword>
<accession>A0ABR9PJ10</accession>
<dbReference type="Proteomes" id="UP001516472">
    <property type="component" value="Unassembled WGS sequence"/>
</dbReference>
<keyword evidence="1" id="KW-0812">Transmembrane</keyword>
<evidence type="ECO:0000256" key="1">
    <source>
        <dbReference type="SAM" id="Phobius"/>
    </source>
</evidence>
<organism evidence="2 3">
    <name type="scientific">Corallococcus soli</name>
    <dbReference type="NCBI Taxonomy" id="2710757"/>
    <lineage>
        <taxon>Bacteria</taxon>
        <taxon>Pseudomonadati</taxon>
        <taxon>Myxococcota</taxon>
        <taxon>Myxococcia</taxon>
        <taxon>Myxococcales</taxon>
        <taxon>Cystobacterineae</taxon>
        <taxon>Myxococcaceae</taxon>
        <taxon>Corallococcus</taxon>
    </lineage>
</organism>
<feature type="transmembrane region" description="Helical" evidence="1">
    <location>
        <begin position="32"/>
        <end position="51"/>
    </location>
</feature>
<comment type="caution">
    <text evidence="2">The sequence shown here is derived from an EMBL/GenBank/DDBJ whole genome shotgun (WGS) entry which is preliminary data.</text>
</comment>
<protein>
    <submittedName>
        <fullName evidence="2">Uncharacterized protein</fullName>
    </submittedName>
</protein>
<evidence type="ECO:0000313" key="2">
    <source>
        <dbReference type="EMBL" id="MBE4747891.1"/>
    </source>
</evidence>
<dbReference type="EMBL" id="JAAIYO010000001">
    <property type="protein sequence ID" value="MBE4747891.1"/>
    <property type="molecule type" value="Genomic_DNA"/>
</dbReference>